<dbReference type="EMBL" id="BOPV01000001">
    <property type="protein sequence ID" value="GIL37819.1"/>
    <property type="molecule type" value="Genomic_DNA"/>
</dbReference>
<organism evidence="2 3">
    <name type="scientific">Roseiterribacter gracilis</name>
    <dbReference type="NCBI Taxonomy" id="2812848"/>
    <lineage>
        <taxon>Bacteria</taxon>
        <taxon>Pseudomonadati</taxon>
        <taxon>Pseudomonadota</taxon>
        <taxon>Alphaproteobacteria</taxon>
        <taxon>Rhodospirillales</taxon>
        <taxon>Roseiterribacteraceae</taxon>
        <taxon>Roseiterribacter</taxon>
    </lineage>
</organism>
<accession>A0A8S8X8K0</accession>
<dbReference type="RefSeq" id="WP_420240704.1">
    <property type="nucleotide sequence ID" value="NZ_BOPV01000001.1"/>
</dbReference>
<gene>
    <name evidence="2" type="ORF">TMPK1_00560</name>
</gene>
<dbReference type="AlphaFoldDB" id="A0A8S8X8K0"/>
<proteinExistence type="predicted"/>
<dbReference type="InterPro" id="IPR025737">
    <property type="entry name" value="FApF"/>
</dbReference>
<evidence type="ECO:0008006" key="4">
    <source>
        <dbReference type="Google" id="ProtNLM"/>
    </source>
</evidence>
<evidence type="ECO:0000256" key="1">
    <source>
        <dbReference type="SAM" id="SignalP"/>
    </source>
</evidence>
<sequence length="270" mass="29593">MRVVAVGFACVLLASSAFAADDGLRDFSTDRPNKSSSATTVDAGHWQVESDLFNWSRSSDPDFVQRTMSTVLPTLKLGVTNNTDIELTLPTRVWVRNTFRSGRTSFSWSTRGWSDITLTGKLNLLGNDEGDVAIGIAPYVKLPTGSTGISNKQTEFGVYAPVTWKLDEDWSLSVQLQLDALASDNNPDKKRFNAQTFVQLSYAMTDSIVLSVEHYAAHKFNDGTGSAIQTFDLAAAWLVQPDLQFDISAYLPLNKAAPDLVVILGVSKRF</sequence>
<name>A0A8S8X8K0_9PROT</name>
<evidence type="ECO:0000313" key="2">
    <source>
        <dbReference type="EMBL" id="GIL37819.1"/>
    </source>
</evidence>
<keyword evidence="1" id="KW-0732">Signal</keyword>
<dbReference type="Pfam" id="PF13557">
    <property type="entry name" value="Phenol_MetA_deg"/>
    <property type="match status" value="1"/>
</dbReference>
<dbReference type="Proteomes" id="UP000681075">
    <property type="component" value="Unassembled WGS sequence"/>
</dbReference>
<feature type="chain" id="PRO_5035828636" description="Transporter" evidence="1">
    <location>
        <begin position="20"/>
        <end position="270"/>
    </location>
</feature>
<reference evidence="2" key="1">
    <citation type="submission" date="2021-02" db="EMBL/GenBank/DDBJ databases">
        <title>Genome sequence of Rhodospirillales sp. strain TMPK1 isolated from soil.</title>
        <authorList>
            <person name="Nakai R."/>
            <person name="Kusada H."/>
            <person name="Tamaki H."/>
        </authorList>
    </citation>
    <scope>NUCLEOTIDE SEQUENCE</scope>
    <source>
        <strain evidence="2">TMPK1</strain>
    </source>
</reference>
<evidence type="ECO:0000313" key="3">
    <source>
        <dbReference type="Proteomes" id="UP000681075"/>
    </source>
</evidence>
<feature type="signal peptide" evidence="1">
    <location>
        <begin position="1"/>
        <end position="19"/>
    </location>
</feature>
<comment type="caution">
    <text evidence="2">The sequence shown here is derived from an EMBL/GenBank/DDBJ whole genome shotgun (WGS) entry which is preliminary data.</text>
</comment>
<keyword evidence="3" id="KW-1185">Reference proteome</keyword>
<protein>
    <recommendedName>
        <fullName evidence="4">Transporter</fullName>
    </recommendedName>
</protein>